<dbReference type="PANTHER" id="PTHR39069:SF8">
    <property type="entry name" value="FI17111P1"/>
    <property type="match status" value="1"/>
</dbReference>
<organism evidence="4">
    <name type="scientific">Rhipicephalus appendiculatus</name>
    <name type="common">Brown ear tick</name>
    <dbReference type="NCBI Taxonomy" id="34631"/>
    <lineage>
        <taxon>Eukaryota</taxon>
        <taxon>Metazoa</taxon>
        <taxon>Ecdysozoa</taxon>
        <taxon>Arthropoda</taxon>
        <taxon>Chelicerata</taxon>
        <taxon>Arachnida</taxon>
        <taxon>Acari</taxon>
        <taxon>Parasitiformes</taxon>
        <taxon>Ixodida</taxon>
        <taxon>Ixodoidea</taxon>
        <taxon>Ixodidae</taxon>
        <taxon>Rhipicephalinae</taxon>
        <taxon>Rhipicephalus</taxon>
        <taxon>Rhipicephalus</taxon>
    </lineage>
</organism>
<protein>
    <recommendedName>
        <fullName evidence="3">EB domain-containing protein</fullName>
    </recommendedName>
</protein>
<evidence type="ECO:0000259" key="3">
    <source>
        <dbReference type="Pfam" id="PF01683"/>
    </source>
</evidence>
<reference evidence="4" key="1">
    <citation type="journal article" date="2016" name="Ticks Tick Borne Dis.">
        <title>De novo assembly and annotation of the salivary gland transcriptome of Rhipicephalus appendiculatus male and female ticks during blood feeding.</title>
        <authorList>
            <person name="de Castro M.H."/>
            <person name="de Klerk D."/>
            <person name="Pienaar R."/>
            <person name="Latif A.A."/>
            <person name="Rees D.J."/>
            <person name="Mans B.J."/>
        </authorList>
    </citation>
    <scope>NUCLEOTIDE SEQUENCE</scope>
    <source>
        <tissue evidence="4">Salivary glands</tissue>
    </source>
</reference>
<feature type="chain" id="PRO_5007285723" description="EB domain-containing protein" evidence="2">
    <location>
        <begin position="29"/>
        <end position="258"/>
    </location>
</feature>
<feature type="domain" description="EB" evidence="3">
    <location>
        <begin position="84"/>
        <end position="127"/>
    </location>
</feature>
<accession>A0A131YQY9</accession>
<feature type="signal peptide" evidence="2">
    <location>
        <begin position="1"/>
        <end position="28"/>
    </location>
</feature>
<sequence>MSMRRRSSHAMALVIVGVAAGFISVASADAPLQLEGSVRIDELGQRCRNDRHCFDHSIRHVICVDSRCVCQDGYKPAVVDDWVECKPETLIGDSCSSAKPCSRYSRAVCLNGTCMCKDDTYFADDHCEKFTSFEKQGGESFHSTSKFNVLAVLMIVAILVVALLFLVNQRNMFFYFPCCMRDSTLATLQRTAAVAIPADQHVAPSNIHGIHTSNSQGSLNIYQIQQDKPPSYADTVLNVQYLPSYQEAAASPPVPKPS</sequence>
<dbReference type="AlphaFoldDB" id="A0A131YQY9"/>
<dbReference type="EMBL" id="GEDV01007200">
    <property type="protein sequence ID" value="JAP81357.1"/>
    <property type="molecule type" value="Transcribed_RNA"/>
</dbReference>
<evidence type="ECO:0000256" key="2">
    <source>
        <dbReference type="SAM" id="SignalP"/>
    </source>
</evidence>
<feature type="transmembrane region" description="Helical" evidence="1">
    <location>
        <begin position="147"/>
        <end position="167"/>
    </location>
</feature>
<dbReference type="Pfam" id="PF01683">
    <property type="entry name" value="EB"/>
    <property type="match status" value="1"/>
</dbReference>
<dbReference type="InterPro" id="IPR006149">
    <property type="entry name" value="EB_dom"/>
</dbReference>
<keyword evidence="1" id="KW-0472">Membrane</keyword>
<evidence type="ECO:0000256" key="1">
    <source>
        <dbReference type="SAM" id="Phobius"/>
    </source>
</evidence>
<proteinExistence type="predicted"/>
<name>A0A131YQY9_RHIAP</name>
<keyword evidence="1" id="KW-0812">Transmembrane</keyword>
<keyword evidence="2" id="KW-0732">Signal</keyword>
<keyword evidence="1" id="KW-1133">Transmembrane helix</keyword>
<evidence type="ECO:0000313" key="4">
    <source>
        <dbReference type="EMBL" id="JAP81357.1"/>
    </source>
</evidence>
<dbReference type="PANTHER" id="PTHR39069">
    <property type="entry name" value="ECDYSONE-INDUCIBLE GENE E1, ISOFORM A"/>
    <property type="match status" value="1"/>
</dbReference>